<organism evidence="3 4">
    <name type="scientific">Orbilia javanica</name>
    <dbReference type="NCBI Taxonomy" id="47235"/>
    <lineage>
        <taxon>Eukaryota</taxon>
        <taxon>Fungi</taxon>
        <taxon>Dikarya</taxon>
        <taxon>Ascomycota</taxon>
        <taxon>Pezizomycotina</taxon>
        <taxon>Orbiliomycetes</taxon>
        <taxon>Orbiliales</taxon>
        <taxon>Orbiliaceae</taxon>
        <taxon>Orbilia</taxon>
    </lineage>
</organism>
<keyword evidence="2" id="KW-1133">Transmembrane helix</keyword>
<comment type="caution">
    <text evidence="3">The sequence shown here is derived from an EMBL/GenBank/DDBJ whole genome shotgun (WGS) entry which is preliminary data.</text>
</comment>
<reference evidence="3 4" key="1">
    <citation type="submission" date="2019-10" db="EMBL/GenBank/DDBJ databases">
        <authorList>
            <person name="Palmer J.M."/>
        </authorList>
    </citation>
    <scope>NUCLEOTIDE SEQUENCE [LARGE SCALE GENOMIC DNA]</scope>
    <source>
        <strain evidence="3 4">TWF718</strain>
    </source>
</reference>
<dbReference type="Proteomes" id="UP001313282">
    <property type="component" value="Unassembled WGS sequence"/>
</dbReference>
<evidence type="ECO:0000313" key="3">
    <source>
        <dbReference type="EMBL" id="KAK6356786.1"/>
    </source>
</evidence>
<protein>
    <submittedName>
        <fullName evidence="3">Uncharacterized protein</fullName>
    </submittedName>
</protein>
<gene>
    <name evidence="3" type="ORF">TWF718_001127</name>
</gene>
<evidence type="ECO:0000256" key="1">
    <source>
        <dbReference type="SAM" id="MobiDB-lite"/>
    </source>
</evidence>
<accession>A0AAN8N538</accession>
<proteinExistence type="predicted"/>
<evidence type="ECO:0000256" key="2">
    <source>
        <dbReference type="SAM" id="Phobius"/>
    </source>
</evidence>
<name>A0AAN8N538_9PEZI</name>
<sequence>MARVNVNLKGVVYTSLETPTPWTRTHTYDQFTQAAQTEQMAGGATGTLVEQQEGATVTNPNTRLNNRGGIPIETTSTHTFSIITNGFVIATFTAVGTAVSPPRGVPQPSNILPPWEIVVISISMGIFCLILFRAMYHYRRLEMMTKKEQAGNPTPDATFGDSEAVDGKYRISLEVKDVMPENTTTDKTSKKSTTLALTTKYIPKDAKLNNQKGGDQTGKERQNE</sequence>
<feature type="region of interest" description="Disordered" evidence="1">
    <location>
        <begin position="204"/>
        <end position="224"/>
    </location>
</feature>
<evidence type="ECO:0000313" key="4">
    <source>
        <dbReference type="Proteomes" id="UP001313282"/>
    </source>
</evidence>
<keyword evidence="4" id="KW-1185">Reference proteome</keyword>
<keyword evidence="2" id="KW-0812">Transmembrane</keyword>
<dbReference type="EMBL" id="JAVHNR010000001">
    <property type="protein sequence ID" value="KAK6356786.1"/>
    <property type="molecule type" value="Genomic_DNA"/>
</dbReference>
<dbReference type="AlphaFoldDB" id="A0AAN8N538"/>
<keyword evidence="2" id="KW-0472">Membrane</keyword>
<feature type="transmembrane region" description="Helical" evidence="2">
    <location>
        <begin position="117"/>
        <end position="136"/>
    </location>
</feature>